<sequence>HANKVIHRDIKPQNLLLDSNYDLHIADFGVSHSCTSTSDLLNKSAGSPAFLAPECLHEDVNTYSGRPIDIWAMGVTLYCFMFGKVPFTGANILDLHDNIQQAEPDYGQLDSNLVDLLKGMLRKSPAERLTMREVRNHPWITTQGTEPIQITEEANTIPVDVNEAEIDDALNTVNCHDLPSPNGRCRQMSVLLK</sequence>
<dbReference type="PANTHER" id="PTHR24346:SF77">
    <property type="entry name" value="SERINE THREONINE PROTEIN KINASE"/>
    <property type="match status" value="1"/>
</dbReference>
<feature type="domain" description="Protein kinase" evidence="3">
    <location>
        <begin position="1"/>
        <end position="140"/>
    </location>
</feature>
<reference evidence="4 5" key="1">
    <citation type="submission" date="2011-02" db="EMBL/GenBank/DDBJ databases">
        <title>The Genome Sequence of Sphaeroforma arctica JP610.</title>
        <authorList>
            <consortium name="The Broad Institute Genome Sequencing Platform"/>
            <person name="Russ C."/>
            <person name="Cuomo C."/>
            <person name="Young S.K."/>
            <person name="Zeng Q."/>
            <person name="Gargeya S."/>
            <person name="Alvarado L."/>
            <person name="Berlin A."/>
            <person name="Chapman S.B."/>
            <person name="Chen Z."/>
            <person name="Freedman E."/>
            <person name="Gellesch M."/>
            <person name="Goldberg J."/>
            <person name="Griggs A."/>
            <person name="Gujja S."/>
            <person name="Heilman E."/>
            <person name="Heiman D."/>
            <person name="Howarth C."/>
            <person name="Mehta T."/>
            <person name="Neiman D."/>
            <person name="Pearson M."/>
            <person name="Roberts A."/>
            <person name="Saif S."/>
            <person name="Shea T."/>
            <person name="Shenoy N."/>
            <person name="Sisk P."/>
            <person name="Stolte C."/>
            <person name="Sykes S."/>
            <person name="White J."/>
            <person name="Yandava C."/>
            <person name="Burger G."/>
            <person name="Gray M.W."/>
            <person name="Holland P.W.H."/>
            <person name="King N."/>
            <person name="Lang F.B.F."/>
            <person name="Roger A.J."/>
            <person name="Ruiz-Trillo I."/>
            <person name="Haas B."/>
            <person name="Nusbaum C."/>
            <person name="Birren B."/>
        </authorList>
    </citation>
    <scope>NUCLEOTIDE SEQUENCE [LARGE SCALE GENOMIC DNA]</scope>
    <source>
        <strain evidence="4 5">JP610</strain>
    </source>
</reference>
<dbReference type="AlphaFoldDB" id="A0A0L0FJ35"/>
<gene>
    <name evidence="4" type="ORF">SARC_10751</name>
</gene>
<evidence type="ECO:0000256" key="2">
    <source>
        <dbReference type="ARBA" id="ARBA00022840"/>
    </source>
</evidence>
<proteinExistence type="predicted"/>
<dbReference type="InterPro" id="IPR000719">
    <property type="entry name" value="Prot_kinase_dom"/>
</dbReference>
<evidence type="ECO:0000313" key="4">
    <source>
        <dbReference type="EMBL" id="KNC76770.1"/>
    </source>
</evidence>
<dbReference type="OrthoDB" id="68483at2759"/>
<dbReference type="InterPro" id="IPR008271">
    <property type="entry name" value="Ser/Thr_kinase_AS"/>
</dbReference>
<keyword evidence="1" id="KW-0547">Nucleotide-binding</keyword>
<dbReference type="Proteomes" id="UP000054560">
    <property type="component" value="Unassembled WGS sequence"/>
</dbReference>
<dbReference type="InterPro" id="IPR011009">
    <property type="entry name" value="Kinase-like_dom_sf"/>
</dbReference>
<dbReference type="PANTHER" id="PTHR24346">
    <property type="entry name" value="MAP/MICROTUBULE AFFINITY-REGULATING KINASE"/>
    <property type="match status" value="1"/>
</dbReference>
<dbReference type="PROSITE" id="PS50011">
    <property type="entry name" value="PROTEIN_KINASE_DOM"/>
    <property type="match status" value="1"/>
</dbReference>
<protein>
    <recommendedName>
        <fullName evidence="3">Protein kinase domain-containing protein</fullName>
    </recommendedName>
</protein>
<dbReference type="Pfam" id="PF00069">
    <property type="entry name" value="Pkinase"/>
    <property type="match status" value="1"/>
</dbReference>
<dbReference type="SUPFAM" id="SSF56112">
    <property type="entry name" value="Protein kinase-like (PK-like)"/>
    <property type="match status" value="1"/>
</dbReference>
<dbReference type="GO" id="GO:0035556">
    <property type="term" value="P:intracellular signal transduction"/>
    <property type="evidence" value="ECO:0007669"/>
    <property type="project" value="TreeGrafter"/>
</dbReference>
<keyword evidence="5" id="KW-1185">Reference proteome</keyword>
<dbReference type="EMBL" id="KQ242969">
    <property type="protein sequence ID" value="KNC76770.1"/>
    <property type="molecule type" value="Genomic_DNA"/>
</dbReference>
<evidence type="ECO:0000313" key="5">
    <source>
        <dbReference type="Proteomes" id="UP000054560"/>
    </source>
</evidence>
<dbReference type="eggNOG" id="KOG0585">
    <property type="taxonomic scope" value="Eukaryota"/>
</dbReference>
<dbReference type="GO" id="GO:0005737">
    <property type="term" value="C:cytoplasm"/>
    <property type="evidence" value="ECO:0007669"/>
    <property type="project" value="TreeGrafter"/>
</dbReference>
<dbReference type="GeneID" id="25911255"/>
<accession>A0A0L0FJ35</accession>
<dbReference type="SMART" id="SM00220">
    <property type="entry name" value="S_TKc"/>
    <property type="match status" value="1"/>
</dbReference>
<dbReference type="GO" id="GO:0005524">
    <property type="term" value="F:ATP binding"/>
    <property type="evidence" value="ECO:0007669"/>
    <property type="project" value="UniProtKB-KW"/>
</dbReference>
<evidence type="ECO:0000256" key="1">
    <source>
        <dbReference type="ARBA" id="ARBA00022741"/>
    </source>
</evidence>
<organism evidence="4 5">
    <name type="scientific">Sphaeroforma arctica JP610</name>
    <dbReference type="NCBI Taxonomy" id="667725"/>
    <lineage>
        <taxon>Eukaryota</taxon>
        <taxon>Ichthyosporea</taxon>
        <taxon>Ichthyophonida</taxon>
        <taxon>Sphaeroforma</taxon>
    </lineage>
</organism>
<evidence type="ECO:0000259" key="3">
    <source>
        <dbReference type="PROSITE" id="PS50011"/>
    </source>
</evidence>
<feature type="non-terminal residue" evidence="4">
    <location>
        <position position="1"/>
    </location>
</feature>
<keyword evidence="2" id="KW-0067">ATP-binding</keyword>
<dbReference type="Gene3D" id="1.10.510.10">
    <property type="entry name" value="Transferase(Phosphotransferase) domain 1"/>
    <property type="match status" value="1"/>
</dbReference>
<dbReference type="STRING" id="667725.A0A0L0FJ35"/>
<dbReference type="GO" id="GO:0004674">
    <property type="term" value="F:protein serine/threonine kinase activity"/>
    <property type="evidence" value="ECO:0007669"/>
    <property type="project" value="TreeGrafter"/>
</dbReference>
<dbReference type="PROSITE" id="PS00108">
    <property type="entry name" value="PROTEIN_KINASE_ST"/>
    <property type="match status" value="1"/>
</dbReference>
<name>A0A0L0FJ35_9EUKA</name>
<dbReference type="RefSeq" id="XP_014150672.1">
    <property type="nucleotide sequence ID" value="XM_014295197.1"/>
</dbReference>